<evidence type="ECO:0000259" key="2">
    <source>
        <dbReference type="Pfam" id="PF01970"/>
    </source>
</evidence>
<sequence>MLSNLLMGLSALANIESVLLMLVGTLAGIVVGGIPGLNGSMAIALLIPITYTMEPVTAISMLCGIYNGAMYGGSISAILFGIPGTPAACATVIDGHPMAKKGQAMRALELSASGSCFGGMLSAALLIVAAPTLAKFALKFGPAEYFWVSMFGLSIIVSLSNDSMVKGLIAGFFGLFLAVIGQDPNTAVSRFVLKAIPKIGSLKVSTQLLSGLELVPVLVGLFALPEVFYMLEHAGEAKKKKTEANIDFNENVHLFDQFPKRWVNYVRSAIIGTVVGIIPAAGGNIASFISYDMAKRASKDPGSFGKGNPDAVLASETANNGVTGGSFVPLLSLGVPGSTSTAVIMGAFMIQGITLGPSIFNTNADVVYALMLALILTNIPMVIMGFYGSKIFSKSLNIPQNVLAPIILAFSVVGSYAIRYNMFDVIVLFVFGLFGYLMNKVKFPMAPLVLGLILGPILESNLLRALAMSRGKITGLVNSPISLAIFIMVLVCLITGARNTIQSRSTFTVGSNIVNAVKGQDKEQ</sequence>
<organism evidence="3 4">
    <name type="scientific">Yanshouia hominis</name>
    <dbReference type="NCBI Taxonomy" id="2763673"/>
    <lineage>
        <taxon>Bacteria</taxon>
        <taxon>Bacillati</taxon>
        <taxon>Bacillota</taxon>
        <taxon>Clostridia</taxon>
        <taxon>Eubacteriales</taxon>
        <taxon>Oscillospiraceae</taxon>
        <taxon>Yanshouia</taxon>
    </lineage>
</organism>
<gene>
    <name evidence="3" type="ORF">H8717_13730</name>
</gene>
<feature type="transmembrane region" description="Helical" evidence="1">
    <location>
        <begin position="366"/>
        <end position="386"/>
    </location>
</feature>
<keyword evidence="1" id="KW-0472">Membrane</keyword>
<dbReference type="PANTHER" id="PTHR35342:SF5">
    <property type="entry name" value="TRICARBOXYLIC TRANSPORT PROTEIN"/>
    <property type="match status" value="1"/>
</dbReference>
<feature type="transmembrane region" description="Helical" evidence="1">
    <location>
        <begin position="342"/>
        <end position="360"/>
    </location>
</feature>
<feature type="transmembrane region" description="Helical" evidence="1">
    <location>
        <begin position="168"/>
        <end position="188"/>
    </location>
</feature>
<accession>A0ABR7NM20</accession>
<comment type="caution">
    <text evidence="3">The sequence shown here is derived from an EMBL/GenBank/DDBJ whole genome shotgun (WGS) entry which is preliminary data.</text>
</comment>
<feature type="domain" description="DUF112" evidence="2">
    <location>
        <begin position="19"/>
        <end position="450"/>
    </location>
</feature>
<keyword evidence="4" id="KW-1185">Reference proteome</keyword>
<reference evidence="3 4" key="1">
    <citation type="submission" date="2020-08" db="EMBL/GenBank/DDBJ databases">
        <title>Genome public.</title>
        <authorList>
            <person name="Liu C."/>
            <person name="Sun Q."/>
        </authorList>
    </citation>
    <scope>NUCLEOTIDE SEQUENCE [LARGE SCALE GENOMIC DNA]</scope>
    <source>
        <strain evidence="3 4">BX1</strain>
    </source>
</reference>
<feature type="transmembrane region" description="Helical" evidence="1">
    <location>
        <begin position="6"/>
        <end position="31"/>
    </location>
</feature>
<dbReference type="Proteomes" id="UP000658131">
    <property type="component" value="Unassembled WGS sequence"/>
</dbReference>
<feature type="transmembrane region" description="Helical" evidence="1">
    <location>
        <begin position="446"/>
        <end position="467"/>
    </location>
</feature>
<protein>
    <submittedName>
        <fullName evidence="3">Tripartite tricarboxylate transporter permease</fullName>
    </submittedName>
</protein>
<name>A0ABR7NM20_9FIRM</name>
<dbReference type="EMBL" id="JACRTB010000032">
    <property type="protein sequence ID" value="MBC8577459.1"/>
    <property type="molecule type" value="Genomic_DNA"/>
</dbReference>
<feature type="transmembrane region" description="Helical" evidence="1">
    <location>
        <begin position="114"/>
        <end position="133"/>
    </location>
</feature>
<evidence type="ECO:0000256" key="1">
    <source>
        <dbReference type="SAM" id="Phobius"/>
    </source>
</evidence>
<dbReference type="Pfam" id="PF01970">
    <property type="entry name" value="TctA"/>
    <property type="match status" value="1"/>
</dbReference>
<evidence type="ECO:0000313" key="4">
    <source>
        <dbReference type="Proteomes" id="UP000658131"/>
    </source>
</evidence>
<evidence type="ECO:0000313" key="3">
    <source>
        <dbReference type="EMBL" id="MBC8577459.1"/>
    </source>
</evidence>
<feature type="transmembrane region" description="Helical" evidence="1">
    <location>
        <begin position="73"/>
        <end position="93"/>
    </location>
</feature>
<feature type="transmembrane region" description="Helical" evidence="1">
    <location>
        <begin position="43"/>
        <end position="67"/>
    </location>
</feature>
<keyword evidence="1" id="KW-0812">Transmembrane</keyword>
<feature type="transmembrane region" description="Helical" evidence="1">
    <location>
        <begin position="479"/>
        <end position="497"/>
    </location>
</feature>
<proteinExistence type="predicted"/>
<dbReference type="InterPro" id="IPR002823">
    <property type="entry name" value="DUF112_TM"/>
</dbReference>
<keyword evidence="1" id="KW-1133">Transmembrane helix</keyword>
<feature type="transmembrane region" description="Helical" evidence="1">
    <location>
        <begin position="398"/>
        <end position="416"/>
    </location>
</feature>
<feature type="transmembrane region" description="Helical" evidence="1">
    <location>
        <begin position="145"/>
        <end position="161"/>
    </location>
</feature>
<dbReference type="PANTHER" id="PTHR35342">
    <property type="entry name" value="TRICARBOXYLIC TRANSPORT PROTEIN"/>
    <property type="match status" value="1"/>
</dbReference>
<dbReference type="RefSeq" id="WP_262400863.1">
    <property type="nucleotide sequence ID" value="NZ_JACRTB010000032.1"/>
</dbReference>
<feature type="transmembrane region" description="Helical" evidence="1">
    <location>
        <begin position="208"/>
        <end position="231"/>
    </location>
</feature>